<dbReference type="Pfam" id="PF05670">
    <property type="entry name" value="NFACT-R_1"/>
    <property type="match status" value="1"/>
</dbReference>
<gene>
    <name evidence="4" type="ORF">PPG34_03240</name>
</gene>
<protein>
    <submittedName>
        <fullName evidence="4">NFACT family protein</fullName>
    </submittedName>
</protein>
<feature type="region of interest" description="Disordered" evidence="2">
    <location>
        <begin position="319"/>
        <end position="344"/>
    </location>
</feature>
<evidence type="ECO:0000313" key="4">
    <source>
        <dbReference type="EMBL" id="MDT7041348.1"/>
    </source>
</evidence>
<feature type="coiled-coil region" evidence="1">
    <location>
        <begin position="188"/>
        <end position="229"/>
    </location>
</feature>
<organism evidence="4 5">
    <name type="scientific">Candidatus Nitronereus thalassa</name>
    <dbReference type="NCBI Taxonomy" id="3020898"/>
    <lineage>
        <taxon>Bacteria</taxon>
        <taxon>Pseudomonadati</taxon>
        <taxon>Nitrospirota</taxon>
        <taxon>Nitrospiria</taxon>
        <taxon>Nitrospirales</taxon>
        <taxon>Nitrospiraceae</taxon>
        <taxon>Candidatus Nitronereus</taxon>
    </lineage>
</organism>
<dbReference type="RefSeq" id="WP_313831702.1">
    <property type="nucleotide sequence ID" value="NZ_JAQOUE010000001.1"/>
</dbReference>
<feature type="compositionally biased region" description="Basic and acidic residues" evidence="2">
    <location>
        <begin position="319"/>
        <end position="330"/>
    </location>
</feature>
<reference evidence="4 5" key="1">
    <citation type="journal article" date="2023" name="ISME J.">
        <title>Cultivation and genomic characterization of novel and ubiquitous marine nitrite-oxidizing bacteria from the Nitrospirales.</title>
        <authorList>
            <person name="Mueller A.J."/>
            <person name="Daebeler A."/>
            <person name="Herbold C.W."/>
            <person name="Kirkegaard R.H."/>
            <person name="Daims H."/>
        </authorList>
    </citation>
    <scope>NUCLEOTIDE SEQUENCE [LARGE SCALE GENOMIC DNA]</scope>
    <source>
        <strain evidence="4 5">EB</strain>
    </source>
</reference>
<dbReference type="PANTHER" id="PTHR15239:SF6">
    <property type="entry name" value="RIBOSOME QUALITY CONTROL COMPLEX SUBUNIT NEMF"/>
    <property type="match status" value="1"/>
</dbReference>
<comment type="caution">
    <text evidence="4">The sequence shown here is derived from an EMBL/GenBank/DDBJ whole genome shotgun (WGS) entry which is preliminary data.</text>
</comment>
<accession>A0ABU3K4S2</accession>
<evidence type="ECO:0000256" key="2">
    <source>
        <dbReference type="SAM" id="MobiDB-lite"/>
    </source>
</evidence>
<keyword evidence="5" id="KW-1185">Reference proteome</keyword>
<dbReference type="Proteomes" id="UP001250932">
    <property type="component" value="Unassembled WGS sequence"/>
</dbReference>
<sequence length="479" mass="54636">MAISLEHLSQVLSELKPALIKGKIQKISQPLPESISFEIRRPGQTVTLYISTHPQTARIHALTQRLPNPTTPPQFCQYLRSHILGAQIEHVVQVPDDRVVWFELSVKHVTQYLVIALTGRSANLFLVNHKHEVVRSLKPDSQSAQRIQNYFNTGQKQNREDPDTDSPSEASSRSFPISAMLEQTFHDLEQNQAQRQLQEQQLAALRKAMKKAQRRVNSLTQDLEKAQRYCEYGRYGELLKGQLGQIKRGQSHVTLIDYYDEHLPELTLPLDPTKDPTWNLNDYFRKYRKFTGAQRKVLPRLEQAQAELAKLTEDFQAAERGEMKPPEFPKPKPPTSPRASKTQKTALPYRRYISEDGFSILVGKSAKDNDAVTFKVSKQDDMWLHARGTPGSHVIIELEKKKQVPPETLKDAATLALFYSDLRKSGKGEVIYTLRNNVRKPKGAKPGSVTVTQEKTTWVYVDEARLKRLKDSVPSMITD</sequence>
<proteinExistence type="predicted"/>
<dbReference type="Pfam" id="PF05833">
    <property type="entry name" value="NFACT_N"/>
    <property type="match status" value="2"/>
</dbReference>
<dbReference type="InterPro" id="IPR008532">
    <property type="entry name" value="NFACT_RNA-bd"/>
</dbReference>
<keyword evidence="1" id="KW-0175">Coiled coil</keyword>
<evidence type="ECO:0000256" key="1">
    <source>
        <dbReference type="SAM" id="Coils"/>
    </source>
</evidence>
<feature type="region of interest" description="Disordered" evidence="2">
    <location>
        <begin position="151"/>
        <end position="173"/>
    </location>
</feature>
<dbReference type="InterPro" id="IPR051608">
    <property type="entry name" value="RQC_Subunit_NEMF"/>
</dbReference>
<evidence type="ECO:0000313" key="5">
    <source>
        <dbReference type="Proteomes" id="UP001250932"/>
    </source>
</evidence>
<dbReference type="Gene3D" id="2.30.310.10">
    <property type="entry name" value="ibrinogen binding protein from staphylococcus aureus domain"/>
    <property type="match status" value="1"/>
</dbReference>
<evidence type="ECO:0000259" key="3">
    <source>
        <dbReference type="Pfam" id="PF05670"/>
    </source>
</evidence>
<dbReference type="EMBL" id="JAQOUE010000001">
    <property type="protein sequence ID" value="MDT7041348.1"/>
    <property type="molecule type" value="Genomic_DNA"/>
</dbReference>
<feature type="domain" description="NFACT RNA-binding" evidence="3">
    <location>
        <begin position="350"/>
        <end position="451"/>
    </location>
</feature>
<dbReference type="PANTHER" id="PTHR15239">
    <property type="entry name" value="NUCLEAR EXPORT MEDIATOR FACTOR NEMF"/>
    <property type="match status" value="1"/>
</dbReference>
<name>A0ABU3K4S2_9BACT</name>